<dbReference type="Pfam" id="PF01494">
    <property type="entry name" value="FAD_binding_3"/>
    <property type="match status" value="1"/>
</dbReference>
<feature type="domain" description="FAD-binding" evidence="8">
    <location>
        <begin position="165"/>
        <end position="334"/>
    </location>
</feature>
<evidence type="ECO:0000313" key="9">
    <source>
        <dbReference type="EMBL" id="WLD58755.1"/>
    </source>
</evidence>
<dbReference type="AlphaFoldDB" id="A0AB38YIT2"/>
<dbReference type="GO" id="GO:0006744">
    <property type="term" value="P:ubiquinone biosynthetic process"/>
    <property type="evidence" value="ECO:0007669"/>
    <property type="project" value="InterPro"/>
</dbReference>
<comment type="cofactor">
    <cofactor evidence="1">
        <name>FAD</name>
        <dbReference type="ChEBI" id="CHEBI:57692"/>
    </cofactor>
</comment>
<dbReference type="InterPro" id="IPR051205">
    <property type="entry name" value="UbiH/COQ6_monooxygenase"/>
</dbReference>
<protein>
    <submittedName>
        <fullName evidence="9">FAD-dependent monooxygenase</fullName>
    </submittedName>
</protein>
<dbReference type="NCBIfam" id="TIGR01988">
    <property type="entry name" value="Ubi-OHases"/>
    <property type="match status" value="1"/>
</dbReference>
<dbReference type="Gene3D" id="3.50.50.60">
    <property type="entry name" value="FAD/NAD(P)-binding domain"/>
    <property type="match status" value="2"/>
</dbReference>
<sequence length="407" mass="45344">MTHQAAKETDTDILVVGGGMVGAALCLGLKGLPWRVTIADGRIPDDTPVPALTHDSEFDQRVSALSLSSERWLKDLGAWQDMHPSRLGPYDTMHVWDADGAAGVTLSRDDAQLTHLGHIIENRTIECALWHQLSGWPDLQRQLGQPVIDAQFDEKKHWHVRFADQSTTTTKLLLIADGANSPLRSALGFQTREWDYLHHAVVATVTHTESHRRVARQAFHRQGPLAFLPLATDHTSSIVWSMVPEEVERFMHASPADQAKALELGMRGALGVVTMASSVRRFPLRQRHATQYIMPGAALVGDAAHSIHPLAGQGANIGLLDAQAMVSLLTEAAAHNIPLEEELLLRRYQRQRKSDNLLTMAGMEGLQHLFAADHHWVHWLRNRGMQWFNQQPMLRRAAVTMASRLMD</sequence>
<keyword evidence="5" id="KW-0274">FAD</keyword>
<keyword evidence="7 9" id="KW-0503">Monooxygenase</keyword>
<evidence type="ECO:0000256" key="7">
    <source>
        <dbReference type="ARBA" id="ARBA00023033"/>
    </source>
</evidence>
<dbReference type="InterPro" id="IPR010971">
    <property type="entry name" value="UbiH/COQ6"/>
</dbReference>
<gene>
    <name evidence="9" type="ORF">NFC81_02915</name>
</gene>
<evidence type="ECO:0000256" key="4">
    <source>
        <dbReference type="ARBA" id="ARBA00022630"/>
    </source>
</evidence>
<dbReference type="PROSITE" id="PS01304">
    <property type="entry name" value="UBIH"/>
    <property type="match status" value="1"/>
</dbReference>
<organism evidence="9">
    <name type="scientific">Salinispirillum sp. LH 10-3-1</name>
    <dbReference type="NCBI Taxonomy" id="2952525"/>
    <lineage>
        <taxon>Bacteria</taxon>
        <taxon>Pseudomonadati</taxon>
        <taxon>Pseudomonadota</taxon>
        <taxon>Gammaproteobacteria</taxon>
        <taxon>Oceanospirillales</taxon>
        <taxon>Saccharospirillaceae</taxon>
        <taxon>Salinispirillum</taxon>
    </lineage>
</organism>
<dbReference type="EMBL" id="CP101717">
    <property type="protein sequence ID" value="WLD58755.1"/>
    <property type="molecule type" value="Genomic_DNA"/>
</dbReference>
<evidence type="ECO:0000256" key="1">
    <source>
        <dbReference type="ARBA" id="ARBA00001974"/>
    </source>
</evidence>
<dbReference type="GO" id="GO:0019168">
    <property type="term" value="F:2-polyprenylphenol 6-hydroxylase activity"/>
    <property type="evidence" value="ECO:0007669"/>
    <property type="project" value="TreeGrafter"/>
</dbReference>
<dbReference type="InterPro" id="IPR036188">
    <property type="entry name" value="FAD/NAD-bd_sf"/>
</dbReference>
<proteinExistence type="inferred from homology"/>
<dbReference type="InterPro" id="IPR018168">
    <property type="entry name" value="Ubi_Hdrlase_CS"/>
</dbReference>
<dbReference type="PANTHER" id="PTHR43876">
    <property type="entry name" value="UBIQUINONE BIOSYNTHESIS MONOOXYGENASE COQ6, MITOCHONDRIAL"/>
    <property type="match status" value="1"/>
</dbReference>
<keyword evidence="4" id="KW-0285">Flavoprotein</keyword>
<dbReference type="GO" id="GO:0071949">
    <property type="term" value="F:FAD binding"/>
    <property type="evidence" value="ECO:0007669"/>
    <property type="project" value="InterPro"/>
</dbReference>
<dbReference type="InterPro" id="IPR002938">
    <property type="entry name" value="FAD-bd"/>
</dbReference>
<accession>A0AB38YIT2</accession>
<dbReference type="RefSeq" id="WP_304996041.1">
    <property type="nucleotide sequence ID" value="NZ_CP101717.1"/>
</dbReference>
<comment type="pathway">
    <text evidence="2">Cofactor biosynthesis; ubiquinone biosynthesis.</text>
</comment>
<dbReference type="PRINTS" id="PR00420">
    <property type="entry name" value="RNGMNOXGNASE"/>
</dbReference>
<reference evidence="9" key="1">
    <citation type="submission" date="2022-07" db="EMBL/GenBank/DDBJ databases">
        <title>Complete genome sequence of Salinispirillum sp. LH10-3-1 capable of multiple carbohydrate inversion isolated from a soda lake.</title>
        <authorList>
            <person name="Liu J."/>
            <person name="Zhai Y."/>
            <person name="Zhang H."/>
            <person name="Yang H."/>
            <person name="Qu J."/>
            <person name="Li J."/>
        </authorList>
    </citation>
    <scope>NUCLEOTIDE SEQUENCE</scope>
    <source>
        <strain evidence="9">LH 10-3-1</strain>
    </source>
</reference>
<evidence type="ECO:0000256" key="2">
    <source>
        <dbReference type="ARBA" id="ARBA00004749"/>
    </source>
</evidence>
<dbReference type="PANTHER" id="PTHR43876:SF7">
    <property type="entry name" value="UBIQUINONE BIOSYNTHESIS MONOOXYGENASE COQ6, MITOCHONDRIAL"/>
    <property type="match status" value="1"/>
</dbReference>
<comment type="similarity">
    <text evidence="3">Belongs to the UbiH/COQ6 family.</text>
</comment>
<name>A0AB38YIT2_9GAMM</name>
<evidence type="ECO:0000259" key="8">
    <source>
        <dbReference type="Pfam" id="PF01494"/>
    </source>
</evidence>
<evidence type="ECO:0000256" key="6">
    <source>
        <dbReference type="ARBA" id="ARBA00023002"/>
    </source>
</evidence>
<evidence type="ECO:0000256" key="5">
    <source>
        <dbReference type="ARBA" id="ARBA00022827"/>
    </source>
</evidence>
<keyword evidence="6" id="KW-0560">Oxidoreductase</keyword>
<dbReference type="SUPFAM" id="SSF51905">
    <property type="entry name" value="FAD/NAD(P)-binding domain"/>
    <property type="match status" value="1"/>
</dbReference>
<evidence type="ECO:0000256" key="3">
    <source>
        <dbReference type="ARBA" id="ARBA00005349"/>
    </source>
</evidence>